<dbReference type="Gene3D" id="3.40.1110.10">
    <property type="entry name" value="Calcium-transporting ATPase, cytoplasmic domain N"/>
    <property type="match status" value="1"/>
</dbReference>
<dbReference type="PRINTS" id="PR00943">
    <property type="entry name" value="CUATPASE"/>
</dbReference>
<keyword evidence="19" id="KW-1185">Reference proteome</keyword>
<dbReference type="PROSITE" id="PS01047">
    <property type="entry name" value="HMA_1"/>
    <property type="match status" value="1"/>
</dbReference>
<dbReference type="Pfam" id="PF00122">
    <property type="entry name" value="E1-E2_ATPase"/>
    <property type="match status" value="1"/>
</dbReference>
<keyword evidence="6" id="KW-0677">Repeat</keyword>
<keyword evidence="8" id="KW-0187">Copper transport</keyword>
<keyword evidence="11" id="KW-1278">Translocase</keyword>
<dbReference type="SUPFAM" id="SSF56784">
    <property type="entry name" value="HAD-like"/>
    <property type="match status" value="1"/>
</dbReference>
<feature type="transmembrane region" description="Helical" evidence="16">
    <location>
        <begin position="756"/>
        <end position="778"/>
    </location>
</feature>
<dbReference type="InterPro" id="IPR036163">
    <property type="entry name" value="HMA_dom_sf"/>
</dbReference>
<dbReference type="InterPro" id="IPR006121">
    <property type="entry name" value="HMA_dom"/>
</dbReference>
<evidence type="ECO:0000256" key="11">
    <source>
        <dbReference type="ARBA" id="ARBA00022967"/>
    </source>
</evidence>
<dbReference type="GO" id="GO:0005524">
    <property type="term" value="F:ATP binding"/>
    <property type="evidence" value="ECO:0007669"/>
    <property type="project" value="UniProtKB-UniRule"/>
</dbReference>
<keyword evidence="10" id="KW-0460">Magnesium</keyword>
<feature type="transmembrane region" description="Helical" evidence="16">
    <location>
        <begin position="784"/>
        <end position="803"/>
    </location>
</feature>
<dbReference type="KEGG" id="kol:Kole_1083"/>
<dbReference type="NCBIfam" id="TIGR01494">
    <property type="entry name" value="ATPase_P-type"/>
    <property type="match status" value="1"/>
</dbReference>
<protein>
    <submittedName>
        <fullName evidence="18">Heavy metal translocating P-type ATPase</fullName>
    </submittedName>
</protein>
<feature type="transmembrane region" description="Helical" evidence="16">
    <location>
        <begin position="162"/>
        <end position="185"/>
    </location>
</feature>
<dbReference type="InterPro" id="IPR023298">
    <property type="entry name" value="ATPase_P-typ_TM_dom_sf"/>
</dbReference>
<dbReference type="InterPro" id="IPR023299">
    <property type="entry name" value="ATPase_P-typ_cyto_dom_N"/>
</dbReference>
<dbReference type="GO" id="GO:0005507">
    <property type="term" value="F:copper ion binding"/>
    <property type="evidence" value="ECO:0007669"/>
    <property type="project" value="InterPro"/>
</dbReference>
<dbReference type="PROSITE" id="PS00154">
    <property type="entry name" value="ATPASE_E1_E2"/>
    <property type="match status" value="1"/>
</dbReference>
<comment type="similarity">
    <text evidence="2 16">Belongs to the cation transport ATPase (P-type) (TC 3.A.3) family. Type IB subfamily.</text>
</comment>
<evidence type="ECO:0000256" key="9">
    <source>
        <dbReference type="ARBA" id="ARBA00022840"/>
    </source>
</evidence>
<dbReference type="InterPro" id="IPR001757">
    <property type="entry name" value="P_typ_ATPase"/>
</dbReference>
<dbReference type="Proteomes" id="UP000002382">
    <property type="component" value="Chromosome"/>
</dbReference>
<dbReference type="SUPFAM" id="SSF81665">
    <property type="entry name" value="Calcium ATPase, transmembrane domain M"/>
    <property type="match status" value="1"/>
</dbReference>
<evidence type="ECO:0000256" key="1">
    <source>
        <dbReference type="ARBA" id="ARBA00004127"/>
    </source>
</evidence>
<dbReference type="InterPro" id="IPR023214">
    <property type="entry name" value="HAD_sf"/>
</dbReference>
<evidence type="ECO:0000256" key="6">
    <source>
        <dbReference type="ARBA" id="ARBA00022737"/>
    </source>
</evidence>
<evidence type="ECO:0000256" key="10">
    <source>
        <dbReference type="ARBA" id="ARBA00022842"/>
    </source>
</evidence>
<evidence type="ECO:0000256" key="16">
    <source>
        <dbReference type="RuleBase" id="RU362081"/>
    </source>
</evidence>
<evidence type="ECO:0000256" key="5">
    <source>
        <dbReference type="ARBA" id="ARBA00022723"/>
    </source>
</evidence>
<dbReference type="InterPro" id="IPR008250">
    <property type="entry name" value="ATPase_P-typ_transduc_dom_A_sf"/>
</dbReference>
<dbReference type="InterPro" id="IPR017969">
    <property type="entry name" value="Heavy-metal-associated_CS"/>
</dbReference>
<dbReference type="InterPro" id="IPR059000">
    <property type="entry name" value="ATPase_P-type_domA"/>
</dbReference>
<dbReference type="HOGENOM" id="CLU_001771_0_3_0"/>
<dbReference type="SFLD" id="SFLDF00027">
    <property type="entry name" value="p-type_atpase"/>
    <property type="match status" value="1"/>
</dbReference>
<accession>C5CI06</accession>
<feature type="domain" description="HMA" evidence="17">
    <location>
        <begin position="4"/>
        <end position="69"/>
    </location>
</feature>
<gene>
    <name evidence="18" type="ordered locus">Kole_1083</name>
</gene>
<dbReference type="FunFam" id="3.30.70.100:FF:000005">
    <property type="entry name" value="Copper-exporting P-type ATPase A"/>
    <property type="match status" value="1"/>
</dbReference>
<sequence length="811" mass="87329">MSKIRKEYIVKGMTCAACVRTVEKLAAKVEGVKNPVVSLASERLIFETDTEINEEKLFQLIKSAGYELEKPQDTRKITLGIDGMTCASCATAVERSIGKLEGVLSVSVNLTTEKAIIEYDPSRVRISSIKHAVEKAGYTANIMTTQSYDKDRERKETLIRSYWNRFLFSSIFTVPLLIIAMGHMLGVKLPSFISPEANPLNFALIQLLLTIPIIIAGKDFYLKGIPNLLRGHPNMDTLVGLGTGAAVIYGVFATIQIALGNYYFVGDLYFETAGVIISLISLGKYLENLSKGRTSESIKKLMNLAPKTAFVRKSNGYEEIPVEEVEVGDILMVKAGMSIPVDGVVISGNSTVDQSMLTGESIPVDVKEGSKVIGGTVNLSGVIEIKATEVGSDTTLAKIIKLVEDAQASKAPIARLADIISGYFVPFVLLIAGITFLVWFLLGYGFTFSLTMMISVLVIACPCALGLATPTAIMVGTGRGAEMGILFKSGEALEMTHKVNAIVFDKTGTITEGKPKLLDIVPLNGFDKAKVLKLAASMGVKSSHPLDKAVVEAYKGNLHKVEDFEAIPGKGIVARVNGKEVKIGSVKFNKSNTRELADIIKKLSDDGKTPVVVTYDGRVIGVLGIADVIKPTSREAIRKLKERGTKTFMVTGDNKRTALAIAREVGLDDVMAEVLPENKASVIKKLKSEGYIVGMVGDGINDSPALVEADVGIAIGSGTDVAIESADVVLMKDDLNDVVNAIKLSDATIKNIKQNLFWAFFYNIIGIPIAAGVFYMIFGLKLNPMIAGAAMAFSSVSVVMNALRLKRVKLD</sequence>
<dbReference type="GO" id="GO:0005886">
    <property type="term" value="C:plasma membrane"/>
    <property type="evidence" value="ECO:0007669"/>
    <property type="project" value="UniProtKB-SubCell"/>
</dbReference>
<dbReference type="NCBIfam" id="TIGR01525">
    <property type="entry name" value="ATPase-IB_hvy"/>
    <property type="match status" value="1"/>
</dbReference>
<evidence type="ECO:0000256" key="12">
    <source>
        <dbReference type="ARBA" id="ARBA00022989"/>
    </source>
</evidence>
<evidence type="ECO:0000259" key="17">
    <source>
        <dbReference type="PROSITE" id="PS50846"/>
    </source>
</evidence>
<dbReference type="CDD" id="cd00371">
    <property type="entry name" value="HMA"/>
    <property type="match status" value="2"/>
</dbReference>
<feature type="transmembrane region" description="Helical" evidence="16">
    <location>
        <begin position="268"/>
        <end position="286"/>
    </location>
</feature>
<evidence type="ECO:0000256" key="7">
    <source>
        <dbReference type="ARBA" id="ARBA00022741"/>
    </source>
</evidence>
<proteinExistence type="inferred from homology"/>
<feature type="transmembrane region" description="Helical" evidence="16">
    <location>
        <begin position="197"/>
        <end position="217"/>
    </location>
</feature>
<evidence type="ECO:0000256" key="13">
    <source>
        <dbReference type="ARBA" id="ARBA00023008"/>
    </source>
</evidence>
<evidence type="ECO:0000256" key="15">
    <source>
        <dbReference type="ARBA" id="ARBA00023136"/>
    </source>
</evidence>
<dbReference type="PANTHER" id="PTHR43520">
    <property type="entry name" value="ATP7, ISOFORM B"/>
    <property type="match status" value="1"/>
</dbReference>
<keyword evidence="3" id="KW-0813">Transport</keyword>
<dbReference type="RefSeq" id="WP_015868443.1">
    <property type="nucleotide sequence ID" value="NC_012785.1"/>
</dbReference>
<reference evidence="18 19" key="1">
    <citation type="submission" date="2009-06" db="EMBL/GenBank/DDBJ databases">
        <title>Complete sequence of Thermotogales bacterium TBF 19.5.1.</title>
        <authorList>
            <consortium name="US DOE Joint Genome Institute"/>
            <person name="Lucas S."/>
            <person name="Copeland A."/>
            <person name="Lapidus A."/>
            <person name="Glavina del Rio T."/>
            <person name="Tice H."/>
            <person name="Bruce D."/>
            <person name="Goodwin L."/>
            <person name="Pitluck S."/>
            <person name="Chertkov O."/>
            <person name="Brettin T."/>
            <person name="Detter J.C."/>
            <person name="Han C."/>
            <person name="Schmutz J."/>
            <person name="Larimer F."/>
            <person name="Land M."/>
            <person name="Hauser L."/>
            <person name="Kyrpides N."/>
            <person name="Ovchinnikova G."/>
            <person name="Noll K."/>
        </authorList>
    </citation>
    <scope>NUCLEOTIDE SEQUENCE [LARGE SCALE GENOMIC DNA]</scope>
    <source>
        <strain evidence="19">ATCC BAA-1733 / DSM 21960 / TBF 19.5.1</strain>
    </source>
</reference>
<keyword evidence="16" id="KW-1003">Cell membrane</keyword>
<dbReference type="FunFam" id="2.70.150.10:FF:000002">
    <property type="entry name" value="Copper-transporting ATPase 1, putative"/>
    <property type="match status" value="1"/>
</dbReference>
<dbReference type="STRING" id="521045.Kole_1083"/>
<dbReference type="PRINTS" id="PR00119">
    <property type="entry name" value="CATATPASE"/>
</dbReference>
<evidence type="ECO:0000256" key="2">
    <source>
        <dbReference type="ARBA" id="ARBA00006024"/>
    </source>
</evidence>
<keyword evidence="15 16" id="KW-0472">Membrane</keyword>
<dbReference type="GO" id="GO:0016887">
    <property type="term" value="F:ATP hydrolysis activity"/>
    <property type="evidence" value="ECO:0007669"/>
    <property type="project" value="InterPro"/>
</dbReference>
<keyword evidence="9 16" id="KW-0067">ATP-binding</keyword>
<dbReference type="InterPro" id="IPR036412">
    <property type="entry name" value="HAD-like_sf"/>
</dbReference>
<dbReference type="SUPFAM" id="SSF81653">
    <property type="entry name" value="Calcium ATPase, transduction domain A"/>
    <property type="match status" value="1"/>
</dbReference>
<evidence type="ECO:0000256" key="3">
    <source>
        <dbReference type="ARBA" id="ARBA00022448"/>
    </source>
</evidence>
<dbReference type="InterPro" id="IPR027256">
    <property type="entry name" value="P-typ_ATPase_IB"/>
</dbReference>
<keyword evidence="5 16" id="KW-0479">Metal-binding</keyword>
<dbReference type="AlphaFoldDB" id="C5CI06"/>
<feature type="transmembrane region" description="Helical" evidence="16">
    <location>
        <begin position="238"/>
        <end position="262"/>
    </location>
</feature>
<dbReference type="SFLD" id="SFLDS00003">
    <property type="entry name" value="Haloacid_Dehalogenase"/>
    <property type="match status" value="1"/>
</dbReference>
<dbReference type="Pfam" id="PF00403">
    <property type="entry name" value="HMA"/>
    <property type="match status" value="2"/>
</dbReference>
<dbReference type="InterPro" id="IPR044492">
    <property type="entry name" value="P_typ_ATPase_HD_dom"/>
</dbReference>
<dbReference type="PROSITE" id="PS50846">
    <property type="entry name" value="HMA_2"/>
    <property type="match status" value="2"/>
</dbReference>
<dbReference type="PANTHER" id="PTHR43520:SF8">
    <property type="entry name" value="P-TYPE CU(+) TRANSPORTER"/>
    <property type="match status" value="1"/>
</dbReference>
<dbReference type="InterPro" id="IPR018303">
    <property type="entry name" value="ATPase_P-typ_P_site"/>
</dbReference>
<evidence type="ECO:0000256" key="14">
    <source>
        <dbReference type="ARBA" id="ARBA00023065"/>
    </source>
</evidence>
<evidence type="ECO:0000313" key="18">
    <source>
        <dbReference type="EMBL" id="ACR79785.1"/>
    </source>
</evidence>
<dbReference type="GO" id="GO:0043682">
    <property type="term" value="F:P-type divalent copper transporter activity"/>
    <property type="evidence" value="ECO:0007669"/>
    <property type="project" value="TreeGrafter"/>
</dbReference>
<dbReference type="NCBIfam" id="TIGR01511">
    <property type="entry name" value="ATPase-IB1_Cu"/>
    <property type="match status" value="1"/>
</dbReference>
<dbReference type="InterPro" id="IPR006122">
    <property type="entry name" value="HMA_Cu_ion-bd"/>
</dbReference>
<keyword evidence="14" id="KW-0406">Ion transport</keyword>
<keyword evidence="12 16" id="KW-1133">Transmembrane helix</keyword>
<keyword evidence="13" id="KW-0186">Copper</keyword>
<reference evidence="18 19" key="2">
    <citation type="journal article" date="2011" name="J. Bacteriol.">
        <title>Genome Sequence of Kosmotoga olearia Strain TBF 19.5.1, a Thermophilic Bacterium with a Wide Growth Temperature Range, Isolated from the Troll B Oil Platform in the North Sea.</title>
        <authorList>
            <person name="Swithers K.S."/>
            <person name="Dipippo J.L."/>
            <person name="Bruce D.C."/>
            <person name="Detter C."/>
            <person name="Tapia R."/>
            <person name="Han S."/>
            <person name="Goodwin L.A."/>
            <person name="Han J."/>
            <person name="Woyke T."/>
            <person name="Pitluck S."/>
            <person name="Pennacchio L."/>
            <person name="Nolan M."/>
            <person name="Mikhailova N."/>
            <person name="Land M.L."/>
            <person name="Nesbo C.L."/>
            <person name="Gogarten J.P."/>
            <person name="Noll K.M."/>
        </authorList>
    </citation>
    <scope>NUCLEOTIDE SEQUENCE [LARGE SCALE GENOMIC DNA]</scope>
    <source>
        <strain evidence="19">ATCC BAA-1733 / DSM 21960 / TBF 19.5.1</strain>
    </source>
</reference>
<dbReference type="Gene3D" id="3.30.70.100">
    <property type="match status" value="2"/>
</dbReference>
<feature type="domain" description="HMA" evidence="17">
    <location>
        <begin position="75"/>
        <end position="141"/>
    </location>
</feature>
<keyword evidence="4 16" id="KW-0812">Transmembrane</keyword>
<name>C5CI06_KOSOT</name>
<feature type="transmembrane region" description="Helical" evidence="16">
    <location>
        <begin position="448"/>
        <end position="469"/>
    </location>
</feature>
<dbReference type="SFLD" id="SFLDG00002">
    <property type="entry name" value="C1.7:_P-type_atpase_like"/>
    <property type="match status" value="1"/>
</dbReference>
<dbReference type="EMBL" id="CP001634">
    <property type="protein sequence ID" value="ACR79785.1"/>
    <property type="molecule type" value="Genomic_DNA"/>
</dbReference>
<dbReference type="Gene3D" id="3.40.50.1000">
    <property type="entry name" value="HAD superfamily/HAD-like"/>
    <property type="match status" value="1"/>
</dbReference>
<comment type="subcellular location">
    <subcellularLocation>
        <location evidence="16">Cell membrane</location>
    </subcellularLocation>
    <subcellularLocation>
        <location evidence="1">Endomembrane system</location>
        <topology evidence="1">Multi-pass membrane protein</topology>
    </subcellularLocation>
</comment>
<evidence type="ECO:0000256" key="4">
    <source>
        <dbReference type="ARBA" id="ARBA00022692"/>
    </source>
</evidence>
<evidence type="ECO:0000256" key="8">
    <source>
        <dbReference type="ARBA" id="ARBA00022796"/>
    </source>
</evidence>
<keyword evidence="7 16" id="KW-0547">Nucleotide-binding</keyword>
<dbReference type="GO" id="GO:0012505">
    <property type="term" value="C:endomembrane system"/>
    <property type="evidence" value="ECO:0007669"/>
    <property type="project" value="UniProtKB-SubCell"/>
</dbReference>
<dbReference type="Gene3D" id="2.70.150.10">
    <property type="entry name" value="Calcium-transporting ATPase, cytoplasmic transduction domain A"/>
    <property type="match status" value="1"/>
</dbReference>
<dbReference type="CDD" id="cd02094">
    <property type="entry name" value="P-type_ATPase_Cu-like"/>
    <property type="match status" value="1"/>
</dbReference>
<dbReference type="GO" id="GO:0055070">
    <property type="term" value="P:copper ion homeostasis"/>
    <property type="evidence" value="ECO:0007669"/>
    <property type="project" value="TreeGrafter"/>
</dbReference>
<dbReference type="PRINTS" id="PR00942">
    <property type="entry name" value="CUATPASEI"/>
</dbReference>
<dbReference type="Pfam" id="PF00702">
    <property type="entry name" value="Hydrolase"/>
    <property type="match status" value="1"/>
</dbReference>
<dbReference type="NCBIfam" id="TIGR00003">
    <property type="entry name" value="copper ion binding protein"/>
    <property type="match status" value="2"/>
</dbReference>
<dbReference type="eggNOG" id="COG2217">
    <property type="taxonomic scope" value="Bacteria"/>
</dbReference>
<dbReference type="SUPFAM" id="SSF55008">
    <property type="entry name" value="HMA, heavy metal-associated domain"/>
    <property type="match status" value="2"/>
</dbReference>
<dbReference type="OrthoDB" id="9760802at2"/>
<organism evidence="18 19">
    <name type="scientific">Kosmotoga olearia (strain ATCC BAA-1733 / DSM 21960 / TBF 19.5.1)</name>
    <dbReference type="NCBI Taxonomy" id="521045"/>
    <lineage>
        <taxon>Bacteria</taxon>
        <taxon>Thermotogati</taxon>
        <taxon>Thermotogota</taxon>
        <taxon>Thermotogae</taxon>
        <taxon>Kosmotogales</taxon>
        <taxon>Kosmotogaceae</taxon>
        <taxon>Kosmotoga</taxon>
    </lineage>
</organism>
<feature type="transmembrane region" description="Helical" evidence="16">
    <location>
        <begin position="420"/>
        <end position="442"/>
    </location>
</feature>
<evidence type="ECO:0000313" key="19">
    <source>
        <dbReference type="Proteomes" id="UP000002382"/>
    </source>
</evidence>